<evidence type="ECO:0000313" key="1">
    <source>
        <dbReference type="EMBL" id="VEL26185.1"/>
    </source>
</evidence>
<keyword evidence="2" id="KW-1185">Reference proteome</keyword>
<accession>A0A3S5CPN8</accession>
<name>A0A3S5CPN8_9PLAT</name>
<dbReference type="Proteomes" id="UP000784294">
    <property type="component" value="Unassembled WGS sequence"/>
</dbReference>
<proteinExistence type="predicted"/>
<organism evidence="1 2">
    <name type="scientific">Protopolystoma xenopodis</name>
    <dbReference type="NCBI Taxonomy" id="117903"/>
    <lineage>
        <taxon>Eukaryota</taxon>
        <taxon>Metazoa</taxon>
        <taxon>Spiralia</taxon>
        <taxon>Lophotrochozoa</taxon>
        <taxon>Platyhelminthes</taxon>
        <taxon>Monogenea</taxon>
        <taxon>Polyopisthocotylea</taxon>
        <taxon>Polystomatidea</taxon>
        <taxon>Polystomatidae</taxon>
        <taxon>Protopolystoma</taxon>
    </lineage>
</organism>
<evidence type="ECO:0000313" key="2">
    <source>
        <dbReference type="Proteomes" id="UP000784294"/>
    </source>
</evidence>
<reference evidence="1" key="1">
    <citation type="submission" date="2018-11" db="EMBL/GenBank/DDBJ databases">
        <authorList>
            <consortium name="Pathogen Informatics"/>
        </authorList>
    </citation>
    <scope>NUCLEOTIDE SEQUENCE</scope>
</reference>
<comment type="caution">
    <text evidence="1">The sequence shown here is derived from an EMBL/GenBank/DDBJ whole genome shotgun (WGS) entry which is preliminary data.</text>
</comment>
<protein>
    <submittedName>
        <fullName evidence="1">Uncharacterized protein</fullName>
    </submittedName>
</protein>
<dbReference type="AlphaFoldDB" id="A0A3S5CPN8"/>
<dbReference type="EMBL" id="CAAALY010078651">
    <property type="protein sequence ID" value="VEL26185.1"/>
    <property type="molecule type" value="Genomic_DNA"/>
</dbReference>
<gene>
    <name evidence="1" type="ORF">PXEA_LOCUS19625</name>
</gene>
<sequence>MSGDSDLGAIRDSEIDRIYAEHLLHAVEVYGRQFGGIALLASASSPDLLLERSACRSIFMRQLLVSLPSPINRFCLLAHLATHLVSERGSDNENLFGAREDRNCRHKDNIQTQKLTDGNEKVFEDANMKESTPKLEDNDSNHDQDIVPRLLYAGWEQQEIEKLRMFAANLHSFTPRSLHHSASIVCPLFLFYSTHSIIL</sequence>